<keyword evidence="3" id="KW-1185">Reference proteome</keyword>
<feature type="transmembrane region" description="Helical" evidence="1">
    <location>
        <begin position="112"/>
        <end position="132"/>
    </location>
</feature>
<feature type="transmembrane region" description="Helical" evidence="1">
    <location>
        <begin position="237"/>
        <end position="257"/>
    </location>
</feature>
<dbReference type="OrthoDB" id="9788195at2"/>
<feature type="transmembrane region" description="Helical" evidence="1">
    <location>
        <begin position="168"/>
        <end position="187"/>
    </location>
</feature>
<feature type="transmembrane region" description="Helical" evidence="1">
    <location>
        <begin position="144"/>
        <end position="162"/>
    </location>
</feature>
<dbReference type="PANTHER" id="PTHR36833:SF1">
    <property type="entry name" value="INTEGRAL MEMBRANE TRANSPORT PROTEIN"/>
    <property type="match status" value="1"/>
</dbReference>
<keyword evidence="1" id="KW-0472">Membrane</keyword>
<gene>
    <name evidence="2" type="ORF">A0128_12575</name>
</gene>
<proteinExistence type="predicted"/>
<keyword evidence="1" id="KW-0812">Transmembrane</keyword>
<accession>A0A1D7UYE4</accession>
<feature type="transmembrane region" description="Helical" evidence="1">
    <location>
        <begin position="28"/>
        <end position="54"/>
    </location>
</feature>
<evidence type="ECO:0000313" key="3">
    <source>
        <dbReference type="Proteomes" id="UP000094197"/>
    </source>
</evidence>
<dbReference type="InterPro" id="IPR010390">
    <property type="entry name" value="ABC-2_transporter-like"/>
</dbReference>
<dbReference type="EMBL" id="CP015217">
    <property type="protein sequence ID" value="AOP34608.1"/>
    <property type="molecule type" value="Genomic_DNA"/>
</dbReference>
<name>A0A1D7UYE4_9LEPT</name>
<organism evidence="2 3">
    <name type="scientific">Leptospira tipperaryensis</name>
    <dbReference type="NCBI Taxonomy" id="2564040"/>
    <lineage>
        <taxon>Bacteria</taxon>
        <taxon>Pseudomonadati</taxon>
        <taxon>Spirochaetota</taxon>
        <taxon>Spirochaetia</taxon>
        <taxon>Leptospirales</taxon>
        <taxon>Leptospiraceae</taxon>
        <taxon>Leptospira</taxon>
    </lineage>
</organism>
<dbReference type="Pfam" id="PF06182">
    <property type="entry name" value="ABC2_membrane_6"/>
    <property type="match status" value="1"/>
</dbReference>
<dbReference type="Proteomes" id="UP000094197">
    <property type="component" value="Chromosome 1"/>
</dbReference>
<keyword evidence="1" id="KW-1133">Transmembrane helix</keyword>
<evidence type="ECO:0000256" key="1">
    <source>
        <dbReference type="SAM" id="Phobius"/>
    </source>
</evidence>
<feature type="transmembrane region" description="Helical" evidence="1">
    <location>
        <begin position="199"/>
        <end position="217"/>
    </location>
</feature>
<feature type="transmembrane region" description="Helical" evidence="1">
    <location>
        <begin position="66"/>
        <end position="92"/>
    </location>
</feature>
<reference evidence="2 3" key="1">
    <citation type="submission" date="2016-04" db="EMBL/GenBank/DDBJ databases">
        <title>Complete genome seqeunce of Leptospira alstonii serovar Room22.</title>
        <authorList>
            <person name="Nally J.E."/>
            <person name="Bayles D.O."/>
            <person name="Hurley D."/>
            <person name="Fanning S."/>
            <person name="McMahon B.J."/>
            <person name="Arent Z."/>
        </authorList>
    </citation>
    <scope>NUCLEOTIDE SEQUENCE [LARGE SCALE GENOMIC DNA]</scope>
    <source>
        <strain evidence="2 3">GWTS #1</strain>
    </source>
</reference>
<dbReference type="RefSeq" id="WP_069607833.1">
    <property type="nucleotide sequence ID" value="NZ_CP015217.1"/>
</dbReference>
<sequence length="269" mass="30742">MILFASFKTYLKLAVSSVQSHMEYKASFWIYLVTLLIYYSAQAATIFILLSKFVSIGGWTRGEIAFLYSLLIFAQGIVASVFSGMVEFGSLVRDGGYDRYLLRPLSPIGQVLMNHFDITGLLHLILGVITFIAANQFTNIEWTFAKICMLFLVVFGSAMILAGIRIAIASIAFYAIQNYSLVHLFIFSSREFMMYPMNIYNMSIRILLTFLLPLGFVNFYPAHYFLDKNSDSLFHPFFIYLNFPVGCFLFFGSLFLWKKGQKRYESTGT</sequence>
<dbReference type="AlphaFoldDB" id="A0A1D7UYE4"/>
<evidence type="ECO:0008006" key="4">
    <source>
        <dbReference type="Google" id="ProtNLM"/>
    </source>
</evidence>
<evidence type="ECO:0000313" key="2">
    <source>
        <dbReference type="EMBL" id="AOP34608.1"/>
    </source>
</evidence>
<protein>
    <recommendedName>
        <fullName evidence="4">ABC transporter permease</fullName>
    </recommendedName>
</protein>
<dbReference type="KEGG" id="laj:A0128_12575"/>
<dbReference type="PANTHER" id="PTHR36833">
    <property type="entry name" value="SLR0610 PROTEIN-RELATED"/>
    <property type="match status" value="1"/>
</dbReference>